<reference evidence="1" key="3">
    <citation type="submission" date="2020-12" db="UniProtKB">
        <authorList>
            <consortium name="EnsemblPlants"/>
        </authorList>
    </citation>
    <scope>IDENTIFICATION</scope>
</reference>
<keyword evidence="2" id="KW-1185">Reference proteome</keyword>
<dbReference type="AlphaFoldDB" id="A0A7I3Z6U3"/>
<reference evidence="1 2" key="1">
    <citation type="journal article" date="2008" name="Science">
        <title>The Physcomitrella genome reveals evolutionary insights into the conquest of land by plants.</title>
        <authorList>
            <person name="Rensing S."/>
            <person name="Lang D."/>
            <person name="Zimmer A."/>
            <person name="Terry A."/>
            <person name="Salamov A."/>
            <person name="Shapiro H."/>
            <person name="Nishiyama T."/>
            <person name="Perroud P.-F."/>
            <person name="Lindquist E."/>
            <person name="Kamisugi Y."/>
            <person name="Tanahashi T."/>
            <person name="Sakakibara K."/>
            <person name="Fujita T."/>
            <person name="Oishi K."/>
            <person name="Shin-I T."/>
            <person name="Kuroki Y."/>
            <person name="Toyoda A."/>
            <person name="Suzuki Y."/>
            <person name="Hashimoto A."/>
            <person name="Yamaguchi K."/>
            <person name="Sugano A."/>
            <person name="Kohara Y."/>
            <person name="Fujiyama A."/>
            <person name="Anterola A."/>
            <person name="Aoki S."/>
            <person name="Ashton N."/>
            <person name="Barbazuk W.B."/>
            <person name="Barker E."/>
            <person name="Bennetzen J."/>
            <person name="Bezanilla M."/>
            <person name="Blankenship R."/>
            <person name="Cho S.H."/>
            <person name="Dutcher S."/>
            <person name="Estelle M."/>
            <person name="Fawcett J.A."/>
            <person name="Gundlach H."/>
            <person name="Hanada K."/>
            <person name="Heyl A."/>
            <person name="Hicks K.A."/>
            <person name="Hugh J."/>
            <person name="Lohr M."/>
            <person name="Mayer K."/>
            <person name="Melkozernov A."/>
            <person name="Murata T."/>
            <person name="Nelson D."/>
            <person name="Pils B."/>
            <person name="Prigge M."/>
            <person name="Reiss B."/>
            <person name="Renner T."/>
            <person name="Rombauts S."/>
            <person name="Rushton P."/>
            <person name="Sanderfoot A."/>
            <person name="Schween G."/>
            <person name="Shiu S.-H."/>
            <person name="Stueber K."/>
            <person name="Theodoulou F.L."/>
            <person name="Tu H."/>
            <person name="Van de Peer Y."/>
            <person name="Verrier P.J."/>
            <person name="Waters E."/>
            <person name="Wood A."/>
            <person name="Yang L."/>
            <person name="Cove D."/>
            <person name="Cuming A."/>
            <person name="Hasebe M."/>
            <person name="Lucas S."/>
            <person name="Mishler D.B."/>
            <person name="Reski R."/>
            <person name="Grigoriev I."/>
            <person name="Quatrano R.S."/>
            <person name="Boore J.L."/>
        </authorList>
    </citation>
    <scope>NUCLEOTIDE SEQUENCE [LARGE SCALE GENOMIC DNA]</scope>
    <source>
        <strain evidence="1 2">cv. Gransden 2004</strain>
    </source>
</reference>
<protein>
    <submittedName>
        <fullName evidence="1">Uncharacterized protein</fullName>
    </submittedName>
</protein>
<proteinExistence type="predicted"/>
<name>A0A7I3Z6U3_PHYPA</name>
<reference evidence="1 2" key="2">
    <citation type="journal article" date="2018" name="Plant J.">
        <title>The Physcomitrella patens chromosome-scale assembly reveals moss genome structure and evolution.</title>
        <authorList>
            <person name="Lang D."/>
            <person name="Ullrich K.K."/>
            <person name="Murat F."/>
            <person name="Fuchs J."/>
            <person name="Jenkins J."/>
            <person name="Haas F.B."/>
            <person name="Piednoel M."/>
            <person name="Gundlach H."/>
            <person name="Van Bel M."/>
            <person name="Meyberg R."/>
            <person name="Vives C."/>
            <person name="Morata J."/>
            <person name="Symeonidi A."/>
            <person name="Hiss M."/>
            <person name="Muchero W."/>
            <person name="Kamisugi Y."/>
            <person name="Saleh O."/>
            <person name="Blanc G."/>
            <person name="Decker E.L."/>
            <person name="van Gessel N."/>
            <person name="Grimwood J."/>
            <person name="Hayes R.D."/>
            <person name="Graham S.W."/>
            <person name="Gunter L.E."/>
            <person name="McDaniel S.F."/>
            <person name="Hoernstein S.N.W."/>
            <person name="Larsson A."/>
            <person name="Li F.W."/>
            <person name="Perroud P.F."/>
            <person name="Phillips J."/>
            <person name="Ranjan P."/>
            <person name="Rokshar D.S."/>
            <person name="Rothfels C.J."/>
            <person name="Schneider L."/>
            <person name="Shu S."/>
            <person name="Stevenson D.W."/>
            <person name="Thummler F."/>
            <person name="Tillich M."/>
            <person name="Villarreal Aguilar J.C."/>
            <person name="Widiez T."/>
            <person name="Wong G.K."/>
            <person name="Wymore A."/>
            <person name="Zhang Y."/>
            <person name="Zimmer A.D."/>
            <person name="Quatrano R.S."/>
            <person name="Mayer K.F.X."/>
            <person name="Goodstein D."/>
            <person name="Casacuberta J.M."/>
            <person name="Vandepoele K."/>
            <person name="Reski R."/>
            <person name="Cuming A.C."/>
            <person name="Tuskan G.A."/>
            <person name="Maumus F."/>
            <person name="Salse J."/>
            <person name="Schmutz J."/>
            <person name="Rensing S.A."/>
        </authorList>
    </citation>
    <scope>NUCLEOTIDE SEQUENCE [LARGE SCALE GENOMIC DNA]</scope>
    <source>
        <strain evidence="1 2">cv. Gransden 2004</strain>
    </source>
</reference>
<dbReference type="Proteomes" id="UP000006727">
    <property type="component" value="Chromosome 4"/>
</dbReference>
<dbReference type="EMBL" id="ABEU02000004">
    <property type="status" value="NOT_ANNOTATED_CDS"/>
    <property type="molecule type" value="Genomic_DNA"/>
</dbReference>
<evidence type="ECO:0000313" key="1">
    <source>
        <dbReference type="EnsemblPlants" id="PAC:32919701.CDS.1"/>
    </source>
</evidence>
<evidence type="ECO:0000313" key="2">
    <source>
        <dbReference type="Proteomes" id="UP000006727"/>
    </source>
</evidence>
<organism evidence="1 2">
    <name type="scientific">Physcomitrium patens</name>
    <name type="common">Spreading-leaved earth moss</name>
    <name type="synonym">Physcomitrella patens</name>
    <dbReference type="NCBI Taxonomy" id="3218"/>
    <lineage>
        <taxon>Eukaryota</taxon>
        <taxon>Viridiplantae</taxon>
        <taxon>Streptophyta</taxon>
        <taxon>Embryophyta</taxon>
        <taxon>Bryophyta</taxon>
        <taxon>Bryophytina</taxon>
        <taxon>Bryopsida</taxon>
        <taxon>Funariidae</taxon>
        <taxon>Funariales</taxon>
        <taxon>Funariaceae</taxon>
        <taxon>Physcomitrium</taxon>
    </lineage>
</organism>
<dbReference type="Gramene" id="Pp3c4_20970V3.1">
    <property type="protein sequence ID" value="PAC:32919701.CDS.1"/>
    <property type="gene ID" value="Pp3c4_20970"/>
</dbReference>
<sequence length="65" mass="7304">MAPGRLIRRALQMQRLREAMAEAGAGSHLARKRVPMEFCLRRRPFCLAKSVNGKIGKPRIISPGF</sequence>
<accession>A0A7I3Z6U3</accession>
<dbReference type="EnsemblPlants" id="Pp3c4_20970V3.1">
    <property type="protein sequence ID" value="PAC:32919701.CDS.1"/>
    <property type="gene ID" value="Pp3c4_20970"/>
</dbReference>